<reference evidence="1" key="2">
    <citation type="journal article" date="2023" name="Syst. Appl. Microbiol.">
        <title>Govania unica gen. nov., sp. nov., a rare biosphere bacterium that represents a novel family in the class Alphaproteobacteria.</title>
        <authorList>
            <person name="Vandamme P."/>
            <person name="Peeters C."/>
            <person name="Hettiarachchi A."/>
            <person name="Cnockaert M."/>
            <person name="Carlier A."/>
        </authorList>
    </citation>
    <scope>NUCLEOTIDE SEQUENCE</scope>
    <source>
        <strain evidence="1">LMG 31809</strain>
    </source>
</reference>
<gene>
    <name evidence="1" type="ORF">NYP16_04335</name>
</gene>
<protein>
    <submittedName>
        <fullName evidence="1">Uncharacterized protein</fullName>
    </submittedName>
</protein>
<comment type="caution">
    <text evidence="1">The sequence shown here is derived from an EMBL/GenBank/DDBJ whole genome shotgun (WGS) entry which is preliminary data.</text>
</comment>
<evidence type="ECO:0000313" key="1">
    <source>
        <dbReference type="EMBL" id="MDA5193184.1"/>
    </source>
</evidence>
<accession>A0A9X3TWU4</accession>
<organism evidence="1 2">
    <name type="scientific">Govanella unica</name>
    <dbReference type="NCBI Taxonomy" id="2975056"/>
    <lineage>
        <taxon>Bacteria</taxon>
        <taxon>Pseudomonadati</taxon>
        <taxon>Pseudomonadota</taxon>
        <taxon>Alphaproteobacteria</taxon>
        <taxon>Emcibacterales</taxon>
        <taxon>Govanellaceae</taxon>
        <taxon>Govanella</taxon>
    </lineage>
</organism>
<keyword evidence="2" id="KW-1185">Reference proteome</keyword>
<name>A0A9X3TWU4_9PROT</name>
<dbReference type="EMBL" id="JANWOI010000001">
    <property type="protein sequence ID" value="MDA5193184.1"/>
    <property type="molecule type" value="Genomic_DNA"/>
</dbReference>
<dbReference type="RefSeq" id="WP_274942878.1">
    <property type="nucleotide sequence ID" value="NZ_JANWOI010000001.1"/>
</dbReference>
<proteinExistence type="predicted"/>
<evidence type="ECO:0000313" key="2">
    <source>
        <dbReference type="Proteomes" id="UP001141619"/>
    </source>
</evidence>
<dbReference type="Proteomes" id="UP001141619">
    <property type="component" value="Unassembled WGS sequence"/>
</dbReference>
<reference evidence="1" key="1">
    <citation type="submission" date="2022-08" db="EMBL/GenBank/DDBJ databases">
        <authorList>
            <person name="Vandamme P."/>
            <person name="Hettiarachchi A."/>
            <person name="Peeters C."/>
            <person name="Cnockaert M."/>
            <person name="Carlier A."/>
        </authorList>
    </citation>
    <scope>NUCLEOTIDE SEQUENCE</scope>
    <source>
        <strain evidence="1">LMG 31809</strain>
    </source>
</reference>
<sequence>MTGQITTGLADYVEPLLTAVKGWGFTPDFRSPQSLAELARQAPDAARFLRYRPGSEVRGVLRALGEAEACMLYDRLDARAAGLAEPPELSSRIYMRSLKMRLERLNSGPVALEH</sequence>
<dbReference type="AlphaFoldDB" id="A0A9X3TWU4"/>